<dbReference type="GO" id="GO:0008836">
    <property type="term" value="F:diaminopimelate decarboxylase activity"/>
    <property type="evidence" value="ECO:0007669"/>
    <property type="project" value="InterPro"/>
</dbReference>
<dbReference type="CDD" id="cd06839">
    <property type="entry name" value="PLPDE_III_Btrk_like"/>
    <property type="match status" value="1"/>
</dbReference>
<dbReference type="PANTHER" id="PTHR43727:SF2">
    <property type="entry name" value="GROUP IV DECARBOXYLASE"/>
    <property type="match status" value="1"/>
</dbReference>
<dbReference type="Gene3D" id="3.20.20.10">
    <property type="entry name" value="Alanine racemase"/>
    <property type="match status" value="1"/>
</dbReference>
<keyword evidence="3 5" id="KW-0663">Pyridoxal phosphate</keyword>
<proteinExistence type="inferred from homology"/>
<reference evidence="9 10" key="1">
    <citation type="submission" date="2017-03" db="EMBL/GenBank/DDBJ databases">
        <title>Isolation of Levoglucosan Utilizing Bacteria.</title>
        <authorList>
            <person name="Arya A.S."/>
        </authorList>
    </citation>
    <scope>NUCLEOTIDE SEQUENCE [LARGE SCALE GENOMIC DNA]</scope>
    <source>
        <strain evidence="9 10">MEC069</strain>
    </source>
</reference>
<dbReference type="InterPro" id="IPR009006">
    <property type="entry name" value="Ala_racemase/Decarboxylase_C"/>
</dbReference>
<evidence type="ECO:0000256" key="5">
    <source>
        <dbReference type="PIRSR" id="PIRSR600183-50"/>
    </source>
</evidence>
<feature type="active site" description="Proton donor" evidence="5">
    <location>
        <position position="338"/>
    </location>
</feature>
<evidence type="ECO:0000256" key="2">
    <source>
        <dbReference type="ARBA" id="ARBA00022793"/>
    </source>
</evidence>
<evidence type="ECO:0000259" key="7">
    <source>
        <dbReference type="Pfam" id="PF00278"/>
    </source>
</evidence>
<feature type="modified residue" description="N6-(pyridoxal phosphate)lysine" evidence="5">
    <location>
        <position position="47"/>
    </location>
</feature>
<keyword evidence="2" id="KW-0210">Decarboxylase</keyword>
<dbReference type="Pfam" id="PF00278">
    <property type="entry name" value="Orn_DAP_Arg_deC"/>
    <property type="match status" value="1"/>
</dbReference>
<dbReference type="InterPro" id="IPR022643">
    <property type="entry name" value="De-COase2_C"/>
</dbReference>
<dbReference type="EMBL" id="MYFO01000011">
    <property type="protein sequence ID" value="TFE87989.1"/>
    <property type="molecule type" value="Genomic_DNA"/>
</dbReference>
<dbReference type="PROSITE" id="PS00879">
    <property type="entry name" value="ODR_DC_2_2"/>
    <property type="match status" value="1"/>
</dbReference>
<dbReference type="FunFam" id="3.20.20.10:FF:000003">
    <property type="entry name" value="Diaminopimelate decarboxylase"/>
    <property type="match status" value="1"/>
</dbReference>
<evidence type="ECO:0000313" key="10">
    <source>
        <dbReference type="Proteomes" id="UP000298246"/>
    </source>
</evidence>
<evidence type="ECO:0000256" key="1">
    <source>
        <dbReference type="ARBA" id="ARBA00001933"/>
    </source>
</evidence>
<dbReference type="Gene3D" id="2.40.37.10">
    <property type="entry name" value="Lyase, Ornithine Decarboxylase, Chain A, domain 1"/>
    <property type="match status" value="1"/>
</dbReference>
<comment type="cofactor">
    <cofactor evidence="1 5">
        <name>pyridoxal 5'-phosphate</name>
        <dbReference type="ChEBI" id="CHEBI:597326"/>
    </cofactor>
</comment>
<evidence type="ECO:0000259" key="8">
    <source>
        <dbReference type="Pfam" id="PF02784"/>
    </source>
</evidence>
<dbReference type="InterPro" id="IPR002986">
    <property type="entry name" value="DAP_deCOOHase_LysA"/>
</dbReference>
<dbReference type="InterPro" id="IPR000183">
    <property type="entry name" value="Orn/DAP/Arg_de-COase"/>
</dbReference>
<dbReference type="InterPro" id="IPR022657">
    <property type="entry name" value="De-COase2_CS"/>
</dbReference>
<accession>A0A4Y8Q2A8</accession>
<comment type="similarity">
    <text evidence="6">Belongs to the Orn/Lys/Arg decarboxylase class-II family.</text>
</comment>
<sequence>MNPNALKDIANTYGTPVYVYDGETIERQYHLLKSCLPASFEIFYSVKSNPLLGVCQLMKTFGSNIEVASLGELHVALQAGFDPHNIIFTSPGKTYEDLEFAIEQGIFSINAESLEEVRIIHDIALLKGRKVNVSLRINPNFNINGAGLKMTGVPTQFGIDQTQVDDALNEIAAMTHIEVLGFHIFSGSQMLEAGNIIKTVEEIFKLAIELSDTHSLKLRFLDLGGGFGIPYFNGEKELDTEALRSGMAELWAQYGERLAGARIGVESGRFLLARAGVFLTKVLYVKESKGTTYVVCDGGSNHHSSAAFLGRYVRNNFPMFLLDKEGEGKEVNVVGSLCTPTDVIGQRVTLVDPQPGDLLIIDKSGAYGLTHSPVMFLSHVLPAEVLMYQGSVQALRERSHPADFLRGQNTLKIAESLEATRG</sequence>
<keyword evidence="10" id="KW-1185">Reference proteome</keyword>
<dbReference type="GO" id="GO:0009089">
    <property type="term" value="P:lysine biosynthetic process via diaminopimelate"/>
    <property type="evidence" value="ECO:0007669"/>
    <property type="project" value="InterPro"/>
</dbReference>
<comment type="caution">
    <text evidence="9">The sequence shown here is derived from an EMBL/GenBank/DDBJ whole genome shotgun (WGS) entry which is preliminary data.</text>
</comment>
<dbReference type="SUPFAM" id="SSF51419">
    <property type="entry name" value="PLP-binding barrel"/>
    <property type="match status" value="1"/>
</dbReference>
<name>A0A4Y8Q2A8_9BACL</name>
<organism evidence="9 10">
    <name type="scientific">Paenibacillus athensensis</name>
    <dbReference type="NCBI Taxonomy" id="1967502"/>
    <lineage>
        <taxon>Bacteria</taxon>
        <taxon>Bacillati</taxon>
        <taxon>Bacillota</taxon>
        <taxon>Bacilli</taxon>
        <taxon>Bacillales</taxon>
        <taxon>Paenibacillaceae</taxon>
        <taxon>Paenibacillus</taxon>
    </lineage>
</organism>
<dbReference type="Pfam" id="PF02784">
    <property type="entry name" value="Orn_Arg_deC_N"/>
    <property type="match status" value="1"/>
</dbReference>
<dbReference type="RefSeq" id="WP_134752523.1">
    <property type="nucleotide sequence ID" value="NZ_MYFO02000003.1"/>
</dbReference>
<dbReference type="Proteomes" id="UP000298246">
    <property type="component" value="Unassembled WGS sequence"/>
</dbReference>
<dbReference type="SUPFAM" id="SSF50621">
    <property type="entry name" value="Alanine racemase C-terminal domain-like"/>
    <property type="match status" value="1"/>
</dbReference>
<dbReference type="InterPro" id="IPR022644">
    <property type="entry name" value="De-COase2_N"/>
</dbReference>
<evidence type="ECO:0000256" key="4">
    <source>
        <dbReference type="ARBA" id="ARBA00023239"/>
    </source>
</evidence>
<dbReference type="PRINTS" id="PR01179">
    <property type="entry name" value="ODADCRBXLASE"/>
</dbReference>
<keyword evidence="4" id="KW-0456">Lyase</keyword>
<gene>
    <name evidence="9" type="ORF">B5M42_10540</name>
</gene>
<dbReference type="InterPro" id="IPR029066">
    <property type="entry name" value="PLP-binding_barrel"/>
</dbReference>
<dbReference type="PANTHER" id="PTHR43727">
    <property type="entry name" value="DIAMINOPIMELATE DECARBOXYLASE"/>
    <property type="match status" value="1"/>
</dbReference>
<dbReference type="PRINTS" id="PR01181">
    <property type="entry name" value="DAPDCRBXLASE"/>
</dbReference>
<protein>
    <submittedName>
        <fullName evidence="9">Diaminopimelate decarboxylase</fullName>
    </submittedName>
</protein>
<evidence type="ECO:0000256" key="3">
    <source>
        <dbReference type="ARBA" id="ARBA00022898"/>
    </source>
</evidence>
<dbReference type="OrthoDB" id="9802241at2"/>
<feature type="domain" description="Orn/DAP/Arg decarboxylase 2 C-terminal" evidence="7">
    <location>
        <begin position="18"/>
        <end position="365"/>
    </location>
</feature>
<dbReference type="AlphaFoldDB" id="A0A4Y8Q2A8"/>
<feature type="domain" description="Orn/DAP/Arg decarboxylase 2 N-terminal" evidence="8">
    <location>
        <begin position="24"/>
        <end position="272"/>
    </location>
</feature>
<evidence type="ECO:0000313" key="9">
    <source>
        <dbReference type="EMBL" id="TFE87989.1"/>
    </source>
</evidence>
<evidence type="ECO:0000256" key="6">
    <source>
        <dbReference type="RuleBase" id="RU003737"/>
    </source>
</evidence>